<evidence type="ECO:0008006" key="9">
    <source>
        <dbReference type="Google" id="ProtNLM"/>
    </source>
</evidence>
<feature type="transmembrane region" description="Helical" evidence="6">
    <location>
        <begin position="150"/>
        <end position="177"/>
    </location>
</feature>
<evidence type="ECO:0000256" key="1">
    <source>
        <dbReference type="ARBA" id="ARBA00004141"/>
    </source>
</evidence>
<dbReference type="PANTHER" id="PTHR11662:SF442">
    <property type="entry name" value="MAJOR FACILITATOR SUPERFAMILY (MFS) PROFILE DOMAIN-CONTAINING PROTEIN"/>
    <property type="match status" value="1"/>
</dbReference>
<evidence type="ECO:0000256" key="4">
    <source>
        <dbReference type="ARBA" id="ARBA00023136"/>
    </source>
</evidence>
<proteinExistence type="predicted"/>
<feature type="region of interest" description="Disordered" evidence="5">
    <location>
        <begin position="15"/>
        <end position="41"/>
    </location>
</feature>
<comment type="caution">
    <text evidence="7">The sequence shown here is derived from an EMBL/GenBank/DDBJ whole genome shotgun (WGS) entry which is preliminary data.</text>
</comment>
<feature type="transmembrane region" description="Helical" evidence="6">
    <location>
        <begin position="189"/>
        <end position="215"/>
    </location>
</feature>
<dbReference type="SUPFAM" id="SSF103473">
    <property type="entry name" value="MFS general substrate transporter"/>
    <property type="match status" value="1"/>
</dbReference>
<feature type="transmembrane region" description="Helical" evidence="6">
    <location>
        <begin position="255"/>
        <end position="283"/>
    </location>
</feature>
<feature type="transmembrane region" description="Helical" evidence="6">
    <location>
        <begin position="227"/>
        <end position="249"/>
    </location>
</feature>
<evidence type="ECO:0000256" key="6">
    <source>
        <dbReference type="SAM" id="Phobius"/>
    </source>
</evidence>
<dbReference type="EMBL" id="JAVFWL010000001">
    <property type="protein sequence ID" value="KAK6727800.1"/>
    <property type="molecule type" value="Genomic_DNA"/>
</dbReference>
<keyword evidence="2 6" id="KW-0812">Transmembrane</keyword>
<gene>
    <name evidence="7" type="primary">Necator_chrI.g1589</name>
    <name evidence="7" type="ORF">RB195_005463</name>
</gene>
<evidence type="ECO:0000313" key="8">
    <source>
        <dbReference type="Proteomes" id="UP001303046"/>
    </source>
</evidence>
<keyword evidence="3 6" id="KW-1133">Transmembrane helix</keyword>
<accession>A0ABR1BRF4</accession>
<dbReference type="InterPro" id="IPR036259">
    <property type="entry name" value="MFS_trans_sf"/>
</dbReference>
<feature type="transmembrane region" description="Helical" evidence="6">
    <location>
        <begin position="321"/>
        <end position="341"/>
    </location>
</feature>
<evidence type="ECO:0000256" key="2">
    <source>
        <dbReference type="ARBA" id="ARBA00022692"/>
    </source>
</evidence>
<evidence type="ECO:0000256" key="5">
    <source>
        <dbReference type="SAM" id="MobiDB-lite"/>
    </source>
</evidence>
<feature type="compositionally biased region" description="Basic and acidic residues" evidence="5">
    <location>
        <begin position="22"/>
        <end position="41"/>
    </location>
</feature>
<keyword evidence="4 6" id="KW-0472">Membrane</keyword>
<evidence type="ECO:0000256" key="3">
    <source>
        <dbReference type="ARBA" id="ARBA00022989"/>
    </source>
</evidence>
<name>A0ABR1BRF4_NECAM</name>
<dbReference type="Gene3D" id="1.20.1250.20">
    <property type="entry name" value="MFS general substrate transporter like domains"/>
    <property type="match status" value="1"/>
</dbReference>
<keyword evidence="8" id="KW-1185">Reference proteome</keyword>
<feature type="transmembrane region" description="Helical" evidence="6">
    <location>
        <begin position="85"/>
        <end position="106"/>
    </location>
</feature>
<protein>
    <recommendedName>
        <fullName evidence="9">Transporter, major facilitator family protein</fullName>
    </recommendedName>
</protein>
<dbReference type="InterPro" id="IPR050382">
    <property type="entry name" value="MFS_Na/Anion_cotransporter"/>
</dbReference>
<sequence length="443" mass="49177">MGDGGSFAHLSLHHRKQPPSEFWRDERNHPGLHNVRPDAPPEIRNTPDPWYAAFKRLFAFVWSSNQIGVACSMLFTSMICRLHTFGGWTIAVELYGITGLVFLVLWELYAVNKPRHSSYVTATELDHIRGKRLKKAMLNNVNTRTPFKKILLSPCTIAICACCYTQSFIVSCITAYLPTFNHAIMNIDILWNGFASSLPFFVHATSSTVFLYGFLTLRKHGISKTTIIKGYSIVATSGVSLCILAFFILTSDQFLVLALLQSAALGFLSAFLVGCIASVTAIVPQFTSFALPYTEVYTHLAAVLAPVAVEMFSKTNEFKQWSILLCLLLVLLTGIVFSLFAHGCHEIVLQPYSEHLTIQSRIRSHRELHEQEALQPIQHSKSSMEPPAVTYCGGEASIPLRYEELPLGSHSTSSSAKSITSLEQAKNETMVSPLMIDITSPVI</sequence>
<dbReference type="PANTHER" id="PTHR11662">
    <property type="entry name" value="SOLUTE CARRIER FAMILY 17"/>
    <property type="match status" value="1"/>
</dbReference>
<reference evidence="7 8" key="1">
    <citation type="submission" date="2023-08" db="EMBL/GenBank/DDBJ databases">
        <title>A Necator americanus chromosomal reference genome.</title>
        <authorList>
            <person name="Ilik V."/>
            <person name="Petrzelkova K.J."/>
            <person name="Pardy F."/>
            <person name="Fuh T."/>
            <person name="Niatou-Singa F.S."/>
            <person name="Gouil Q."/>
            <person name="Baker L."/>
            <person name="Ritchie M.E."/>
            <person name="Jex A.R."/>
            <person name="Gazzola D."/>
            <person name="Li H."/>
            <person name="Toshio Fujiwara R."/>
            <person name="Zhan B."/>
            <person name="Aroian R.V."/>
            <person name="Pafco B."/>
            <person name="Schwarz E.M."/>
        </authorList>
    </citation>
    <scope>NUCLEOTIDE SEQUENCE [LARGE SCALE GENOMIC DNA]</scope>
    <source>
        <strain evidence="7 8">Aroian</strain>
        <tissue evidence="7">Whole animal</tissue>
    </source>
</reference>
<dbReference type="Proteomes" id="UP001303046">
    <property type="component" value="Unassembled WGS sequence"/>
</dbReference>
<organism evidence="7 8">
    <name type="scientific">Necator americanus</name>
    <name type="common">Human hookworm</name>
    <dbReference type="NCBI Taxonomy" id="51031"/>
    <lineage>
        <taxon>Eukaryota</taxon>
        <taxon>Metazoa</taxon>
        <taxon>Ecdysozoa</taxon>
        <taxon>Nematoda</taxon>
        <taxon>Chromadorea</taxon>
        <taxon>Rhabditida</taxon>
        <taxon>Rhabditina</taxon>
        <taxon>Rhabditomorpha</taxon>
        <taxon>Strongyloidea</taxon>
        <taxon>Ancylostomatidae</taxon>
        <taxon>Bunostominae</taxon>
        <taxon>Necator</taxon>
    </lineage>
</organism>
<evidence type="ECO:0000313" key="7">
    <source>
        <dbReference type="EMBL" id="KAK6727800.1"/>
    </source>
</evidence>
<comment type="subcellular location">
    <subcellularLocation>
        <location evidence="1">Membrane</location>
        <topology evidence="1">Multi-pass membrane protein</topology>
    </subcellularLocation>
</comment>